<evidence type="ECO:0000256" key="2">
    <source>
        <dbReference type="ARBA" id="ARBA00009948"/>
    </source>
</evidence>
<dbReference type="AlphaFoldDB" id="A0A830GSN0"/>
<feature type="domain" description="Enolpyruvate transferase" evidence="8">
    <location>
        <begin position="7"/>
        <end position="402"/>
    </location>
</feature>
<evidence type="ECO:0000256" key="1">
    <source>
        <dbReference type="ARBA" id="ARBA00004811"/>
    </source>
</evidence>
<comment type="catalytic activity">
    <reaction evidence="6">
        <text>3-phosphoshikimate + phosphoenolpyruvate = 5-O-(1-carboxyvinyl)-3-phosphoshikimate + phosphate</text>
        <dbReference type="Rhea" id="RHEA:21256"/>
        <dbReference type="ChEBI" id="CHEBI:43474"/>
        <dbReference type="ChEBI" id="CHEBI:57701"/>
        <dbReference type="ChEBI" id="CHEBI:58702"/>
        <dbReference type="ChEBI" id="CHEBI:145989"/>
        <dbReference type="EC" id="2.5.1.19"/>
    </reaction>
    <physiologicalReaction direction="left-to-right" evidence="6">
        <dbReference type="Rhea" id="RHEA:21257"/>
    </physiologicalReaction>
</comment>
<keyword evidence="3 7" id="KW-0028">Amino-acid biosynthesis</keyword>
<dbReference type="InterPro" id="IPR001986">
    <property type="entry name" value="Enolpyruvate_Tfrase_dom"/>
</dbReference>
<dbReference type="GO" id="GO:0005737">
    <property type="term" value="C:cytoplasm"/>
    <property type="evidence" value="ECO:0007669"/>
    <property type="project" value="UniProtKB-SubCell"/>
</dbReference>
<organism evidence="9 10">
    <name type="scientific">Thermocladium modestius</name>
    <dbReference type="NCBI Taxonomy" id="62609"/>
    <lineage>
        <taxon>Archaea</taxon>
        <taxon>Thermoproteota</taxon>
        <taxon>Thermoprotei</taxon>
        <taxon>Thermoproteales</taxon>
        <taxon>Thermoproteaceae</taxon>
        <taxon>Thermocladium</taxon>
    </lineage>
</organism>
<keyword evidence="4 7" id="KW-0808">Transferase</keyword>
<keyword evidence="10" id="KW-1185">Reference proteome</keyword>
<dbReference type="PANTHER" id="PTHR21090">
    <property type="entry name" value="AROM/DEHYDROQUINATE SYNTHASE"/>
    <property type="match status" value="1"/>
</dbReference>
<dbReference type="UniPathway" id="UPA00053">
    <property type="reaction ID" value="UER00089"/>
</dbReference>
<feature type="binding site" evidence="7">
    <location>
        <position position="157"/>
    </location>
    <ligand>
        <name>3-phosphoshikimate</name>
        <dbReference type="ChEBI" id="CHEBI:145989"/>
    </ligand>
</feature>
<keyword evidence="5 7" id="KW-0057">Aromatic amino acid biosynthesis</keyword>
<accession>A0A830GSN0</accession>
<dbReference type="OrthoDB" id="43788at2157"/>
<feature type="binding site" evidence="7">
    <location>
        <position position="156"/>
    </location>
    <ligand>
        <name>3-phosphoshikimate</name>
        <dbReference type="ChEBI" id="CHEBI:145989"/>
    </ligand>
</feature>
<feature type="binding site" evidence="7">
    <location>
        <position position="115"/>
    </location>
    <ligand>
        <name>phosphoenolpyruvate</name>
        <dbReference type="ChEBI" id="CHEBI:58702"/>
    </ligand>
</feature>
<sequence length="413" mass="42379">MRVSVHPSRASGSVEAPPSKSWAIRFALIASMAAGESVIGNYPESGDALAALRLVGAMAFAERRGGSAVVRGPLRHGGGAVVDLGGSGSTLRMGLALASIRGGLVLDGDPTLRARPLKELIDALRSLGAEIEGDSLPVRVRGGLRGGRVRIRGDISSQFISSLMIAGAASEEGVEVEVAGPLVSRPYIHMTADALTAFGCRPTVEGDFIESPPCNPRPSRLDVPGDYALAAFYGGAAAASGGSVTVTRLPPPPPWRGDSVVVEHMGSMGVSSRITGAGWVVEGRPSGFVELRLDDAPDLAPVLAGVAAVGGGARLTGLGHLAFKESNRLVTVAEALRAFGAVVSSGADYLEVRPAPPRRGFVACGGDHRIAMLGGMLGAAWGADVDGAECVAKSNPSYWRDLASLGVGVWMHR</sequence>
<dbReference type="InterPro" id="IPR006264">
    <property type="entry name" value="EPSP_synthase"/>
</dbReference>
<feature type="binding site" evidence="7">
    <location>
        <position position="184"/>
    </location>
    <ligand>
        <name>3-phosphoshikimate</name>
        <dbReference type="ChEBI" id="CHEBI:145989"/>
    </ligand>
</feature>
<comment type="similarity">
    <text evidence="2 7">Belongs to the EPSP synthase family.</text>
</comment>
<keyword evidence="7" id="KW-0963">Cytoplasm</keyword>
<dbReference type="Proteomes" id="UP000610960">
    <property type="component" value="Unassembled WGS sequence"/>
</dbReference>
<dbReference type="GO" id="GO:0003866">
    <property type="term" value="F:3-phosphoshikimate 1-carboxyvinyltransferase activity"/>
    <property type="evidence" value="ECO:0007669"/>
    <property type="project" value="UniProtKB-UniRule"/>
</dbReference>
<feature type="binding site" evidence="7">
    <location>
        <position position="324"/>
    </location>
    <ligand>
        <name>3-phosphoshikimate</name>
        <dbReference type="ChEBI" id="CHEBI:145989"/>
    </ligand>
</feature>
<feature type="binding site" evidence="7">
    <location>
        <position position="158"/>
    </location>
    <ligand>
        <name>phosphoenolpyruvate</name>
        <dbReference type="ChEBI" id="CHEBI:58702"/>
    </ligand>
</feature>
<protein>
    <recommendedName>
        <fullName evidence="7">3-phosphoshikimate 1-carboxyvinyltransferase</fullName>
        <ecNumber evidence="7">2.5.1.19</ecNumber>
    </recommendedName>
    <alternativeName>
        <fullName evidence="7">5-enolpyruvylshikimate-3-phosphate synthase</fullName>
        <shortName evidence="7">EPSP synthase</shortName>
        <shortName evidence="7">EPSPS</shortName>
    </alternativeName>
</protein>
<feature type="binding site" evidence="7">
    <location>
        <position position="25"/>
    </location>
    <ligand>
        <name>3-phosphoshikimate</name>
        <dbReference type="ChEBI" id="CHEBI:145989"/>
    </ligand>
</feature>
<feature type="binding site" evidence="7">
    <location>
        <position position="158"/>
    </location>
    <ligand>
        <name>3-phosphoshikimate</name>
        <dbReference type="ChEBI" id="CHEBI:145989"/>
    </ligand>
</feature>
<dbReference type="Gene3D" id="3.65.10.10">
    <property type="entry name" value="Enolpyruvate transferase domain"/>
    <property type="match status" value="2"/>
</dbReference>
<proteinExistence type="inferred from homology"/>
<name>A0A830GSN0_9CREN</name>
<evidence type="ECO:0000256" key="5">
    <source>
        <dbReference type="ARBA" id="ARBA00023141"/>
    </source>
</evidence>
<feature type="binding site" evidence="7">
    <location>
        <position position="21"/>
    </location>
    <ligand>
        <name>3-phosphoshikimate</name>
        <dbReference type="ChEBI" id="CHEBI:145989"/>
    </ligand>
</feature>
<dbReference type="RefSeq" id="WP_188595476.1">
    <property type="nucleotide sequence ID" value="NZ_BMNL01000001.1"/>
</dbReference>
<gene>
    <name evidence="7" type="primary">aroA</name>
    <name evidence="9" type="ORF">GCM10007981_00440</name>
</gene>
<evidence type="ECO:0000259" key="8">
    <source>
        <dbReference type="Pfam" id="PF00275"/>
    </source>
</evidence>
<dbReference type="PIRSF" id="PIRSF000505">
    <property type="entry name" value="EPSPS"/>
    <property type="match status" value="1"/>
</dbReference>
<comment type="subcellular location">
    <subcellularLocation>
        <location evidence="7">Cytoplasm</location>
    </subcellularLocation>
</comment>
<feature type="binding site" evidence="7">
    <location>
        <position position="328"/>
    </location>
    <ligand>
        <name>phosphoenolpyruvate</name>
        <dbReference type="ChEBI" id="CHEBI:58702"/>
    </ligand>
</feature>
<dbReference type="EC" id="2.5.1.19" evidence="7"/>
<comment type="caution">
    <text evidence="7">Lacks conserved residue(s) required for the propagation of feature annotation.</text>
</comment>
<dbReference type="InterPro" id="IPR013792">
    <property type="entry name" value="RNA3'P_cycl/enolpyr_Trfase_a/b"/>
</dbReference>
<comment type="caution">
    <text evidence="9">The sequence shown here is derived from an EMBL/GenBank/DDBJ whole genome shotgun (WGS) entry which is preliminary data.</text>
</comment>
<evidence type="ECO:0000256" key="7">
    <source>
        <dbReference type="HAMAP-Rule" id="MF_00210"/>
    </source>
</evidence>
<evidence type="ECO:0000256" key="6">
    <source>
        <dbReference type="ARBA" id="ARBA00044633"/>
    </source>
</evidence>
<dbReference type="NCBIfam" id="TIGR01356">
    <property type="entry name" value="aroA"/>
    <property type="match status" value="1"/>
</dbReference>
<feature type="binding site" evidence="7">
    <location>
        <position position="369"/>
    </location>
    <ligand>
        <name>phosphoenolpyruvate</name>
        <dbReference type="ChEBI" id="CHEBI:58702"/>
    </ligand>
</feature>
<dbReference type="GO" id="GO:0009073">
    <property type="term" value="P:aromatic amino acid family biosynthetic process"/>
    <property type="evidence" value="ECO:0007669"/>
    <property type="project" value="UniProtKB-KW"/>
</dbReference>
<feature type="binding site" evidence="7">
    <location>
        <position position="298"/>
    </location>
    <ligand>
        <name>3-phosphoshikimate</name>
        <dbReference type="ChEBI" id="CHEBI:145989"/>
    </ligand>
</feature>
<dbReference type="HAMAP" id="MF_00210">
    <property type="entry name" value="EPSP_synth"/>
    <property type="match status" value="1"/>
</dbReference>
<feature type="binding site" evidence="7">
    <location>
        <position position="88"/>
    </location>
    <ligand>
        <name>phosphoenolpyruvate</name>
        <dbReference type="ChEBI" id="CHEBI:58702"/>
    </ligand>
</feature>
<comment type="function">
    <text evidence="7">Catalyzes the transfer of the enolpyruvyl moiety of phosphoenolpyruvate (PEP) to the 5-hydroxyl of shikimate-3-phosphate (S3P) to produce enolpyruvyl shikimate-3-phosphate and inorganic phosphate.</text>
</comment>
<dbReference type="GO" id="GO:0008652">
    <property type="term" value="P:amino acid biosynthetic process"/>
    <property type="evidence" value="ECO:0007669"/>
    <property type="project" value="UniProtKB-KW"/>
</dbReference>
<evidence type="ECO:0000313" key="10">
    <source>
        <dbReference type="Proteomes" id="UP000610960"/>
    </source>
</evidence>
<evidence type="ECO:0000313" key="9">
    <source>
        <dbReference type="EMBL" id="GGP18906.1"/>
    </source>
</evidence>
<comment type="pathway">
    <text evidence="1">Metabolic intermediate biosynthesis; chorismate biosynthesis; chorismate from D-erythrose 4-phosphate and phosphoenolpyruvate: step 6/7.</text>
</comment>
<evidence type="ECO:0000256" key="4">
    <source>
        <dbReference type="ARBA" id="ARBA00022679"/>
    </source>
</evidence>
<evidence type="ECO:0000256" key="3">
    <source>
        <dbReference type="ARBA" id="ARBA00022605"/>
    </source>
</evidence>
<dbReference type="InterPro" id="IPR036968">
    <property type="entry name" value="Enolpyruvate_Tfrase_sf"/>
</dbReference>
<feature type="binding site" evidence="7">
    <location>
        <position position="20"/>
    </location>
    <ligand>
        <name>3-phosphoshikimate</name>
        <dbReference type="ChEBI" id="CHEBI:145989"/>
    </ligand>
</feature>
<dbReference type="SUPFAM" id="SSF55205">
    <property type="entry name" value="EPT/RTPC-like"/>
    <property type="match status" value="1"/>
</dbReference>
<reference evidence="9" key="1">
    <citation type="journal article" date="2014" name="Int. J. Syst. Evol. Microbiol.">
        <title>Complete genome sequence of Corynebacterium casei LMG S-19264T (=DSM 44701T), isolated from a smear-ripened cheese.</title>
        <authorList>
            <consortium name="US DOE Joint Genome Institute (JGI-PGF)"/>
            <person name="Walter F."/>
            <person name="Albersmeier A."/>
            <person name="Kalinowski J."/>
            <person name="Ruckert C."/>
        </authorList>
    </citation>
    <scope>NUCLEOTIDE SEQUENCE</scope>
    <source>
        <strain evidence="9">JCM 10088</strain>
    </source>
</reference>
<dbReference type="Pfam" id="PF00275">
    <property type="entry name" value="EPSP_synthase"/>
    <property type="match status" value="1"/>
</dbReference>
<feature type="active site" description="Proton acceptor" evidence="7">
    <location>
        <position position="298"/>
    </location>
</feature>
<dbReference type="GO" id="GO:0009423">
    <property type="term" value="P:chorismate biosynthetic process"/>
    <property type="evidence" value="ECO:0007669"/>
    <property type="project" value="UniProtKB-UniRule"/>
</dbReference>
<dbReference type="EMBL" id="BMNL01000001">
    <property type="protein sequence ID" value="GGP18906.1"/>
    <property type="molecule type" value="Genomic_DNA"/>
</dbReference>
<dbReference type="PANTHER" id="PTHR21090:SF5">
    <property type="entry name" value="PENTAFUNCTIONAL AROM POLYPEPTIDE"/>
    <property type="match status" value="1"/>
</dbReference>
<feature type="binding site" evidence="7">
    <location>
        <position position="393"/>
    </location>
    <ligand>
        <name>phosphoenolpyruvate</name>
        <dbReference type="ChEBI" id="CHEBI:58702"/>
    </ligand>
</feature>
<feature type="binding site" evidence="7">
    <location>
        <position position="20"/>
    </location>
    <ligand>
        <name>phosphoenolpyruvate</name>
        <dbReference type="ChEBI" id="CHEBI:58702"/>
    </ligand>
</feature>
<reference evidence="9" key="2">
    <citation type="submission" date="2020-09" db="EMBL/GenBank/DDBJ databases">
        <authorList>
            <person name="Sun Q."/>
            <person name="Ohkuma M."/>
        </authorList>
    </citation>
    <scope>NUCLEOTIDE SEQUENCE</scope>
    <source>
        <strain evidence="9">JCM 10088</strain>
    </source>
</reference>
<comment type="subunit">
    <text evidence="7">Monomer.</text>
</comment>